<dbReference type="EMBL" id="WNZX01000002">
    <property type="protein sequence ID" value="MUG69763.1"/>
    <property type="molecule type" value="Genomic_DNA"/>
</dbReference>
<dbReference type="Gene3D" id="3.40.50.300">
    <property type="entry name" value="P-loop containing nucleotide triphosphate hydrolases"/>
    <property type="match status" value="1"/>
</dbReference>
<dbReference type="InterPro" id="IPR051782">
    <property type="entry name" value="ABC_Transporter_VariousFunc"/>
</dbReference>
<proteinExistence type="predicted"/>
<dbReference type="PANTHER" id="PTHR42939">
    <property type="entry name" value="ABC TRANSPORTER ATP-BINDING PROTEIN ALBC-RELATED"/>
    <property type="match status" value="1"/>
</dbReference>
<comment type="caution">
    <text evidence="5">The sequence shown here is derived from an EMBL/GenBank/DDBJ whole genome shotgun (WGS) entry which is preliminary data.</text>
</comment>
<evidence type="ECO:0000256" key="2">
    <source>
        <dbReference type="ARBA" id="ARBA00022741"/>
    </source>
</evidence>
<keyword evidence="3 5" id="KW-0067">ATP-binding</keyword>
<dbReference type="GO" id="GO:0005524">
    <property type="term" value="F:ATP binding"/>
    <property type="evidence" value="ECO:0007669"/>
    <property type="project" value="UniProtKB-KW"/>
</dbReference>
<dbReference type="AlphaFoldDB" id="A0A7X2Z7H6"/>
<evidence type="ECO:0000256" key="3">
    <source>
        <dbReference type="ARBA" id="ARBA00022840"/>
    </source>
</evidence>
<dbReference type="Pfam" id="PF00005">
    <property type="entry name" value="ABC_tran"/>
    <property type="match status" value="1"/>
</dbReference>
<dbReference type="InterPro" id="IPR003439">
    <property type="entry name" value="ABC_transporter-like_ATP-bd"/>
</dbReference>
<name>A0A7X2Z7H6_9BACL</name>
<dbReference type="RefSeq" id="WP_141334721.1">
    <property type="nucleotide sequence ID" value="NZ_WNZX01000002.1"/>
</dbReference>
<gene>
    <name evidence="5" type="ORF">GNP93_03625</name>
</gene>
<evidence type="ECO:0000313" key="6">
    <source>
        <dbReference type="Proteomes" id="UP000450917"/>
    </source>
</evidence>
<dbReference type="GO" id="GO:0016887">
    <property type="term" value="F:ATP hydrolysis activity"/>
    <property type="evidence" value="ECO:0007669"/>
    <property type="project" value="InterPro"/>
</dbReference>
<dbReference type="PANTHER" id="PTHR42939:SF1">
    <property type="entry name" value="ABC TRANSPORTER ATP-BINDING PROTEIN ALBC-RELATED"/>
    <property type="match status" value="1"/>
</dbReference>
<accession>A0A7X2Z7H6</accession>
<keyword evidence="1" id="KW-0813">Transport</keyword>
<dbReference type="PROSITE" id="PS50893">
    <property type="entry name" value="ABC_TRANSPORTER_2"/>
    <property type="match status" value="1"/>
</dbReference>
<sequence>MIHMTNVRIRYPDFDLAIDDLTLESGMTVVVGRNGSGKTTFLELLSTGIEPDSGEIRYGGMTVKEHLPLIRRNIGFAPSEMELYEDMTPRGFLQYMAGLKGLGDTSETGEWLKKLHIEDISRKPIGRLSQGQKQSVAVAQACLGRPLALLLDEPSSHLDSLERKYLMALLTQYAADRLVVVVTHELGEWDQRADRILWLDSGRVCFHGTQKEWTAGLPLNVYSGIIAAEQLAGIEERNLVRCSIREGKAHIRMIGELPPPGFKQERPSLEDAYFIRRLSQPFVSH</sequence>
<evidence type="ECO:0000259" key="4">
    <source>
        <dbReference type="PROSITE" id="PS50893"/>
    </source>
</evidence>
<reference evidence="5 6" key="1">
    <citation type="submission" date="2019-11" db="EMBL/GenBank/DDBJ databases">
        <title>Draft genome sequences of five Paenibacillus species of dairy origin.</title>
        <authorList>
            <person name="Olajide A.M."/>
            <person name="Chen S."/>
            <person name="Lapointe G."/>
        </authorList>
    </citation>
    <scope>NUCLEOTIDE SEQUENCE [LARGE SCALE GENOMIC DNA]</scope>
    <source>
        <strain evidence="5 6">2CS3</strain>
    </source>
</reference>
<dbReference type="SUPFAM" id="SSF52540">
    <property type="entry name" value="P-loop containing nucleoside triphosphate hydrolases"/>
    <property type="match status" value="1"/>
</dbReference>
<dbReference type="InterPro" id="IPR027417">
    <property type="entry name" value="P-loop_NTPase"/>
</dbReference>
<protein>
    <submittedName>
        <fullName evidence="5">ATP-binding cassette domain-containing protein</fullName>
    </submittedName>
</protein>
<feature type="domain" description="ABC transporter" evidence="4">
    <location>
        <begin position="2"/>
        <end position="226"/>
    </location>
</feature>
<keyword evidence="2" id="KW-0547">Nucleotide-binding</keyword>
<dbReference type="Proteomes" id="UP000450917">
    <property type="component" value="Unassembled WGS sequence"/>
</dbReference>
<evidence type="ECO:0000256" key="1">
    <source>
        <dbReference type="ARBA" id="ARBA00022448"/>
    </source>
</evidence>
<dbReference type="InterPro" id="IPR003593">
    <property type="entry name" value="AAA+_ATPase"/>
</dbReference>
<evidence type="ECO:0000313" key="5">
    <source>
        <dbReference type="EMBL" id="MUG69763.1"/>
    </source>
</evidence>
<dbReference type="SMART" id="SM00382">
    <property type="entry name" value="AAA"/>
    <property type="match status" value="1"/>
</dbReference>
<keyword evidence="6" id="KW-1185">Reference proteome</keyword>
<organism evidence="5 6">
    <name type="scientific">Paenibacillus validus</name>
    <dbReference type="NCBI Taxonomy" id="44253"/>
    <lineage>
        <taxon>Bacteria</taxon>
        <taxon>Bacillati</taxon>
        <taxon>Bacillota</taxon>
        <taxon>Bacilli</taxon>
        <taxon>Bacillales</taxon>
        <taxon>Paenibacillaceae</taxon>
        <taxon>Paenibacillus</taxon>
    </lineage>
</organism>